<feature type="region of interest" description="Disordered" evidence="1">
    <location>
        <begin position="137"/>
        <end position="157"/>
    </location>
</feature>
<evidence type="ECO:0000313" key="2">
    <source>
        <dbReference type="EMBL" id="KAF6073416.1"/>
    </source>
</evidence>
<accession>A0A834DAJ5</accession>
<evidence type="ECO:0000256" key="1">
    <source>
        <dbReference type="SAM" id="MobiDB-lite"/>
    </source>
</evidence>
<sequence>MSSYQQARCKEWWLTARLPRETNPRRGNTVCGSKESGHLERFPAFLQFLLQVTSAFWWQPSPTKSPANGGYPERPRPVREKETANWHYLLAAAQTHGTGLFQNFSNWPKVGMFSRLIRVSNHVQLASLGSRRVLNHPACEPPSGAEQQPGDCASRKTDSPLGCMLPVTWGC</sequence>
<protein>
    <submittedName>
        <fullName evidence="2">Uncharacterized protein</fullName>
    </submittedName>
</protein>
<organism evidence="2 3">
    <name type="scientific">Phyllostomus discolor</name>
    <name type="common">pale spear-nosed bat</name>
    <dbReference type="NCBI Taxonomy" id="89673"/>
    <lineage>
        <taxon>Eukaryota</taxon>
        <taxon>Metazoa</taxon>
        <taxon>Chordata</taxon>
        <taxon>Craniata</taxon>
        <taxon>Vertebrata</taxon>
        <taxon>Euteleostomi</taxon>
        <taxon>Mammalia</taxon>
        <taxon>Eutheria</taxon>
        <taxon>Laurasiatheria</taxon>
        <taxon>Chiroptera</taxon>
        <taxon>Yangochiroptera</taxon>
        <taxon>Phyllostomidae</taxon>
        <taxon>Phyllostominae</taxon>
        <taxon>Phyllostomus</taxon>
    </lineage>
</organism>
<reference evidence="2 3" key="1">
    <citation type="journal article" date="2020" name="Nature">
        <title>Six reference-quality genomes reveal evolution of bat adaptations.</title>
        <authorList>
            <person name="Jebb D."/>
            <person name="Huang Z."/>
            <person name="Pippel M."/>
            <person name="Hughes G.M."/>
            <person name="Lavrichenko K."/>
            <person name="Devanna P."/>
            <person name="Winkler S."/>
            <person name="Jermiin L.S."/>
            <person name="Skirmuntt E.C."/>
            <person name="Katzourakis A."/>
            <person name="Burkitt-Gray L."/>
            <person name="Ray D.A."/>
            <person name="Sullivan K.A.M."/>
            <person name="Roscito J.G."/>
            <person name="Kirilenko B.M."/>
            <person name="Davalos L.M."/>
            <person name="Corthals A.P."/>
            <person name="Power M.L."/>
            <person name="Jones G."/>
            <person name="Ransome R.D."/>
            <person name="Dechmann D.K.N."/>
            <person name="Locatelli A.G."/>
            <person name="Puechmaille S.J."/>
            <person name="Fedrigo O."/>
            <person name="Jarvis E.D."/>
            <person name="Hiller M."/>
            <person name="Vernes S.C."/>
            <person name="Myers E.W."/>
            <person name="Teeling E.C."/>
        </authorList>
    </citation>
    <scope>NUCLEOTIDE SEQUENCE [LARGE SCALE GENOMIC DNA]</scope>
    <source>
        <strain evidence="2">Bat1K_MPI-CBG_1</strain>
    </source>
</reference>
<dbReference type="Proteomes" id="UP000664940">
    <property type="component" value="Unassembled WGS sequence"/>
</dbReference>
<dbReference type="AlphaFoldDB" id="A0A834DAJ5"/>
<proteinExistence type="predicted"/>
<name>A0A834DAJ5_9CHIR</name>
<evidence type="ECO:0000313" key="3">
    <source>
        <dbReference type="Proteomes" id="UP000664940"/>
    </source>
</evidence>
<comment type="caution">
    <text evidence="2">The sequence shown here is derived from an EMBL/GenBank/DDBJ whole genome shotgun (WGS) entry which is preliminary data.</text>
</comment>
<gene>
    <name evidence="2" type="ORF">HJG60_009549</name>
</gene>
<dbReference type="EMBL" id="JABVXQ010000016">
    <property type="protein sequence ID" value="KAF6073416.1"/>
    <property type="molecule type" value="Genomic_DNA"/>
</dbReference>